<dbReference type="AlphaFoldDB" id="A0A382AZ38"/>
<dbReference type="Pfam" id="PF01370">
    <property type="entry name" value="Epimerase"/>
    <property type="match status" value="1"/>
</dbReference>
<dbReference type="InterPro" id="IPR036291">
    <property type="entry name" value="NAD(P)-bd_dom_sf"/>
</dbReference>
<dbReference type="PANTHER" id="PTHR43574">
    <property type="entry name" value="EPIMERASE-RELATED"/>
    <property type="match status" value="1"/>
</dbReference>
<evidence type="ECO:0000259" key="2">
    <source>
        <dbReference type="Pfam" id="PF01370"/>
    </source>
</evidence>
<evidence type="ECO:0000313" key="3">
    <source>
        <dbReference type="EMBL" id="SVB06227.1"/>
    </source>
</evidence>
<evidence type="ECO:0000256" key="1">
    <source>
        <dbReference type="ARBA" id="ARBA00023027"/>
    </source>
</evidence>
<accession>A0A382AZ38</accession>
<reference evidence="3" key="1">
    <citation type="submission" date="2018-05" db="EMBL/GenBank/DDBJ databases">
        <authorList>
            <person name="Lanie J.A."/>
            <person name="Ng W.-L."/>
            <person name="Kazmierczak K.M."/>
            <person name="Andrzejewski T.M."/>
            <person name="Davidsen T.M."/>
            <person name="Wayne K.J."/>
            <person name="Tettelin H."/>
            <person name="Glass J.I."/>
            <person name="Rusch D."/>
            <person name="Podicherti R."/>
            <person name="Tsui H.-C.T."/>
            <person name="Winkler M.E."/>
        </authorList>
    </citation>
    <scope>NUCLEOTIDE SEQUENCE</scope>
</reference>
<feature type="non-terminal residue" evidence="3">
    <location>
        <position position="272"/>
    </location>
</feature>
<proteinExistence type="predicted"/>
<gene>
    <name evidence="3" type="ORF">METZ01_LOCUS159081</name>
</gene>
<organism evidence="3">
    <name type="scientific">marine metagenome</name>
    <dbReference type="NCBI Taxonomy" id="408172"/>
    <lineage>
        <taxon>unclassified sequences</taxon>
        <taxon>metagenomes</taxon>
        <taxon>ecological metagenomes</taxon>
    </lineage>
</organism>
<sequence length="272" mass="30727">MGIDNLNDYYDPKLKQARLNNLTPYSNFSFEKIDIANNKSLKGSFELFNPRMVVHFAAQAGVRHSIENPYSYLEANLTGFLNILELCRHNNVEGLIYASSSSVYGANTKMPCSTVDRTDQPIALYGATKKANELMAHAYSYLYGLHTTGLRYFTVYGPWGRPDMAIYIFLDKILKGESIPVFNNGKMKRDFTFIDDIIDGTLSAMNKNYTCEIFNLGNHKSENLMDMIRIIENNLDKKANIDFQPMQQGDLPVSFADIDKSTAMLGYKPAAN</sequence>
<name>A0A382AZ38_9ZZZZ</name>
<feature type="domain" description="NAD-dependent epimerase/dehydratase" evidence="2">
    <location>
        <begin position="22"/>
        <end position="217"/>
    </location>
</feature>
<keyword evidence="1" id="KW-0520">NAD</keyword>
<dbReference type="Gene3D" id="3.40.50.720">
    <property type="entry name" value="NAD(P)-binding Rossmann-like Domain"/>
    <property type="match status" value="1"/>
</dbReference>
<dbReference type="Gene3D" id="3.90.25.10">
    <property type="entry name" value="UDP-galactose 4-epimerase, domain 1"/>
    <property type="match status" value="1"/>
</dbReference>
<dbReference type="InterPro" id="IPR001509">
    <property type="entry name" value="Epimerase_deHydtase"/>
</dbReference>
<protein>
    <recommendedName>
        <fullName evidence="2">NAD-dependent epimerase/dehydratase domain-containing protein</fullName>
    </recommendedName>
</protein>
<dbReference type="PRINTS" id="PR01713">
    <property type="entry name" value="NUCEPIMERASE"/>
</dbReference>
<dbReference type="EMBL" id="UINC01027270">
    <property type="protein sequence ID" value="SVB06227.1"/>
    <property type="molecule type" value="Genomic_DNA"/>
</dbReference>
<dbReference type="SUPFAM" id="SSF51735">
    <property type="entry name" value="NAD(P)-binding Rossmann-fold domains"/>
    <property type="match status" value="1"/>
</dbReference>